<dbReference type="InterPro" id="IPR001453">
    <property type="entry name" value="MoaB/Mog_dom"/>
</dbReference>
<dbReference type="NCBIfam" id="TIGR00199">
    <property type="entry name" value="PncC_domain"/>
    <property type="match status" value="1"/>
</dbReference>
<dbReference type="AlphaFoldDB" id="A0A3E3E170"/>
<feature type="domain" description="MoaB/Mog" evidence="2">
    <location>
        <begin position="4"/>
        <end position="173"/>
    </location>
</feature>
<proteinExistence type="inferred from homology"/>
<dbReference type="PIRSF" id="PIRSF006728">
    <property type="entry name" value="CinA"/>
    <property type="match status" value="1"/>
</dbReference>
<dbReference type="Pfam" id="PF00994">
    <property type="entry name" value="MoCF_biosynth"/>
    <property type="match status" value="1"/>
</dbReference>
<dbReference type="PANTHER" id="PTHR13939">
    <property type="entry name" value="NICOTINAMIDE-NUCLEOTIDE AMIDOHYDROLASE PNCC"/>
    <property type="match status" value="1"/>
</dbReference>
<dbReference type="Gene3D" id="3.90.950.20">
    <property type="entry name" value="CinA-like"/>
    <property type="match status" value="1"/>
</dbReference>
<name>A0A3E3E170_9FIRM</name>
<dbReference type="Proteomes" id="UP000261212">
    <property type="component" value="Unassembled WGS sequence"/>
</dbReference>
<dbReference type="NCBIfam" id="TIGR00200">
    <property type="entry name" value="cinA_nterm"/>
    <property type="match status" value="1"/>
</dbReference>
<dbReference type="NCBIfam" id="TIGR00177">
    <property type="entry name" value="molyb_syn"/>
    <property type="match status" value="1"/>
</dbReference>
<dbReference type="CDD" id="cd00885">
    <property type="entry name" value="cinA"/>
    <property type="match status" value="1"/>
</dbReference>
<dbReference type="NCBIfam" id="NF001813">
    <property type="entry name" value="PRK00549.1"/>
    <property type="match status" value="1"/>
</dbReference>
<dbReference type="SUPFAM" id="SSF142433">
    <property type="entry name" value="CinA-like"/>
    <property type="match status" value="1"/>
</dbReference>
<evidence type="ECO:0000313" key="4">
    <source>
        <dbReference type="Proteomes" id="UP000261212"/>
    </source>
</evidence>
<dbReference type="InterPro" id="IPR036653">
    <property type="entry name" value="CinA-like_C"/>
</dbReference>
<comment type="similarity">
    <text evidence="1">Belongs to the CinA family.</text>
</comment>
<reference evidence="3 4" key="1">
    <citation type="submission" date="2018-08" db="EMBL/GenBank/DDBJ databases">
        <title>A genome reference for cultivated species of the human gut microbiota.</title>
        <authorList>
            <person name="Zou Y."/>
            <person name="Xue W."/>
            <person name="Luo G."/>
        </authorList>
    </citation>
    <scope>NUCLEOTIDE SEQUENCE [LARGE SCALE GENOMIC DNA]</scope>
    <source>
        <strain evidence="3 4">AM25-6</strain>
    </source>
</reference>
<dbReference type="EMBL" id="QUSM01000002">
    <property type="protein sequence ID" value="RGD75223.1"/>
    <property type="molecule type" value="Genomic_DNA"/>
</dbReference>
<evidence type="ECO:0000259" key="2">
    <source>
        <dbReference type="SMART" id="SM00852"/>
    </source>
</evidence>
<dbReference type="HAMAP" id="MF_00226_B">
    <property type="entry name" value="CinA_B"/>
    <property type="match status" value="1"/>
</dbReference>
<dbReference type="InterPro" id="IPR041424">
    <property type="entry name" value="CinA_KH"/>
</dbReference>
<accession>A0A3E3E170</accession>
<organism evidence="3 4">
    <name type="scientific">Anaerofustis stercorihominis</name>
    <dbReference type="NCBI Taxonomy" id="214853"/>
    <lineage>
        <taxon>Bacteria</taxon>
        <taxon>Bacillati</taxon>
        <taxon>Bacillota</taxon>
        <taxon>Clostridia</taxon>
        <taxon>Eubacteriales</taxon>
        <taxon>Eubacteriaceae</taxon>
        <taxon>Anaerofustis</taxon>
    </lineage>
</organism>
<dbReference type="SMART" id="SM00852">
    <property type="entry name" value="MoCF_biosynth"/>
    <property type="match status" value="1"/>
</dbReference>
<dbReference type="Pfam" id="PF02464">
    <property type="entry name" value="CinA"/>
    <property type="match status" value="1"/>
</dbReference>
<dbReference type="Gene3D" id="3.40.980.10">
    <property type="entry name" value="MoaB/Mog-like domain"/>
    <property type="match status" value="1"/>
</dbReference>
<dbReference type="Pfam" id="PF18146">
    <property type="entry name" value="CinA_KH"/>
    <property type="match status" value="1"/>
</dbReference>
<dbReference type="PANTHER" id="PTHR13939:SF0">
    <property type="entry name" value="NMN AMIDOHYDROLASE-LIKE PROTEIN YFAY"/>
    <property type="match status" value="1"/>
</dbReference>
<evidence type="ECO:0000256" key="1">
    <source>
        <dbReference type="HAMAP-Rule" id="MF_00226"/>
    </source>
</evidence>
<dbReference type="InterPro" id="IPR050101">
    <property type="entry name" value="CinA"/>
</dbReference>
<protein>
    <recommendedName>
        <fullName evidence="1">Putative competence-damage inducible protein</fullName>
    </recommendedName>
</protein>
<evidence type="ECO:0000313" key="3">
    <source>
        <dbReference type="EMBL" id="RGD75223.1"/>
    </source>
</evidence>
<dbReference type="Gene3D" id="3.30.70.2860">
    <property type="match status" value="1"/>
</dbReference>
<dbReference type="RefSeq" id="WP_117531384.1">
    <property type="nucleotide sequence ID" value="NZ_CAUFKS010000048.1"/>
</dbReference>
<dbReference type="InterPro" id="IPR008135">
    <property type="entry name" value="Competence-induced_CinA"/>
</dbReference>
<dbReference type="InterPro" id="IPR036425">
    <property type="entry name" value="MoaB/Mog-like_dom_sf"/>
</dbReference>
<comment type="caution">
    <text evidence="3">The sequence shown here is derived from an EMBL/GenBank/DDBJ whole genome shotgun (WGS) entry which is preliminary data.</text>
</comment>
<gene>
    <name evidence="1" type="primary">cinA</name>
    <name evidence="3" type="ORF">DW687_02550</name>
</gene>
<dbReference type="SUPFAM" id="SSF53218">
    <property type="entry name" value="Molybdenum cofactor biosynthesis proteins"/>
    <property type="match status" value="1"/>
</dbReference>
<dbReference type="InterPro" id="IPR008136">
    <property type="entry name" value="CinA_C"/>
</dbReference>
<sequence>MKATILCIGDEVLCGDVLNSNGTFFAKELTEIGIEVVKHVVVSDDEDMVEGAFNDAVNISDLIITTGGLGPTLDDMTKEAIAKVTGRPLEENAEARHHVETYFKNKEKDFVLTPNNFRQALFPKGAKILSNDRGTAPGALLEIDDKMIIMLPGPPRENTHMYNKHIKEYLMNKLNKFFAVKDYMTAGIGESEIEYRMRDLLPDLDGVNVNTYFNDSGVKVKAVSKADNLKHAVENLDKIDDIIMNNFKEYIYSVKGETLPQKFVALLKSMGLTFSCAESCTGGLLASYLTEISGVSEVFMGSAVTYTNEIKHSLLGVKNETLEKYGAVSSQCVEEMALGCAEKFNSDVAISISGIAGPDGGTPEKPVGTVYMGFYYKGEVSSTKYNITGERKRVQMRSAYYSLNNMLKIMQ</sequence>